<reference evidence="3" key="1">
    <citation type="submission" date="2021-03" db="EMBL/GenBank/DDBJ databases">
        <title>Description of Psychrosphaera ytuae sp. nov. isolated from deep sea sediment of South China Sea.</title>
        <authorList>
            <person name="Zhang J."/>
            <person name="Xu X.-D."/>
        </authorList>
    </citation>
    <scope>NUCLEOTIDE SEQUENCE</scope>
    <source>
        <strain evidence="3">MTZ26</strain>
    </source>
</reference>
<dbReference type="InterPro" id="IPR007813">
    <property type="entry name" value="PilN"/>
</dbReference>
<name>A0A975DCL4_9GAMM</name>
<dbReference type="AlphaFoldDB" id="A0A975DCL4"/>
<evidence type="ECO:0000256" key="2">
    <source>
        <dbReference type="SAM" id="Phobius"/>
    </source>
</evidence>
<evidence type="ECO:0000313" key="4">
    <source>
        <dbReference type="Proteomes" id="UP000682739"/>
    </source>
</evidence>
<protein>
    <submittedName>
        <fullName evidence="3">PilN domain-containing protein</fullName>
    </submittedName>
</protein>
<evidence type="ECO:0000256" key="1">
    <source>
        <dbReference type="SAM" id="Coils"/>
    </source>
</evidence>
<proteinExistence type="predicted"/>
<accession>A0A975DCL4</accession>
<keyword evidence="4" id="KW-1185">Reference proteome</keyword>
<evidence type="ECO:0000313" key="3">
    <source>
        <dbReference type="EMBL" id="QTH63175.1"/>
    </source>
</evidence>
<dbReference type="KEGG" id="psym:J1N51_10545"/>
<dbReference type="RefSeq" id="WP_208831128.1">
    <property type="nucleotide sequence ID" value="NZ_CP072110.1"/>
</dbReference>
<feature type="coiled-coil region" evidence="1">
    <location>
        <begin position="46"/>
        <end position="80"/>
    </location>
</feature>
<organism evidence="3 4">
    <name type="scientific">Psychrosphaera ytuae</name>
    <dbReference type="NCBI Taxonomy" id="2820710"/>
    <lineage>
        <taxon>Bacteria</taxon>
        <taxon>Pseudomonadati</taxon>
        <taxon>Pseudomonadota</taxon>
        <taxon>Gammaproteobacteria</taxon>
        <taxon>Alteromonadales</taxon>
        <taxon>Pseudoalteromonadaceae</taxon>
        <taxon>Psychrosphaera</taxon>
    </lineage>
</organism>
<keyword evidence="2" id="KW-0812">Transmembrane</keyword>
<dbReference type="EMBL" id="CP072110">
    <property type="protein sequence ID" value="QTH63175.1"/>
    <property type="molecule type" value="Genomic_DNA"/>
</dbReference>
<dbReference type="Proteomes" id="UP000682739">
    <property type="component" value="Chromosome"/>
</dbReference>
<feature type="transmembrane region" description="Helical" evidence="2">
    <location>
        <begin position="20"/>
        <end position="44"/>
    </location>
</feature>
<dbReference type="Pfam" id="PF05137">
    <property type="entry name" value="PilN"/>
    <property type="match status" value="1"/>
</dbReference>
<keyword evidence="2" id="KW-0472">Membrane</keyword>
<keyword evidence="1" id="KW-0175">Coiled coil</keyword>
<gene>
    <name evidence="3" type="ORF">J1N51_10545</name>
</gene>
<keyword evidence="2" id="KW-1133">Transmembrane helix</keyword>
<sequence>MKTSINLYVEELRPKKYYLTLTNIALVTSILFVSMLVWFGSLFLENRSLNNKIDMAQVELENTQNELQEYQKLLLEHSNKASFISEKNKLERIIEAKKSLIKIVDSQADQDAVDYYQVMKDLTEHHDHDIWLTHFRFNQNDASFAGYALQSKAVTNWLSYLQATSSFKGREFSVLEINEHNEQVVGFKTATSINAVEVGADE</sequence>